<dbReference type="RefSeq" id="WP_080531565.1">
    <property type="nucleotide sequence ID" value="NZ_CP012331.1"/>
</dbReference>
<protein>
    <submittedName>
        <fullName evidence="5">AMP-binding protein</fullName>
    </submittedName>
</protein>
<evidence type="ECO:0000259" key="3">
    <source>
        <dbReference type="Pfam" id="PF00501"/>
    </source>
</evidence>
<dbReference type="SUPFAM" id="SSF56801">
    <property type="entry name" value="Acetyl-CoA synthetase-like"/>
    <property type="match status" value="1"/>
</dbReference>
<keyword evidence="6" id="KW-1185">Reference proteome</keyword>
<comment type="caution">
    <text evidence="5">The sequence shown here is derived from an EMBL/GenBank/DDBJ whole genome shotgun (WGS) entry which is preliminary data.</text>
</comment>
<feature type="domain" description="AMP-binding enzyme C-terminal" evidence="4">
    <location>
        <begin position="431"/>
        <end position="504"/>
    </location>
</feature>
<sequence length="531" mass="58440">MNISLPDGRLPQWQTIDDLIRDRAASLPDQLAVAVGPETLSYAELDRLSDVLAANLVGLGVTEGTRVATMLYNSLEQILTFIATVKLGAICAPLNVSLESRDLAHVLRDSDPLVMVFDEDTAGKLDGLAPEVCRDRHLFVVGTRDPERAFARLLNDTDTVAPRVDNQASTPAVIIYTGGTTGLPKGVVLPHFALVAAGYRYIECFKVADDDVHYSVLTLFHVGGLFLGFMGPVVAGIPTHFERLFSASRFWDRTREVGATLIDPIGTMVTVLCKAPESPSDGDNPVRQALGVLGQVPGTVAEDFRRRFQLNVVNAYSLTESGGTVIIHNPAGSDRPESNGKAWQWAEVCIRDDEDAELPPGQLGEICLRPRVPHIFMQSYFNKPEATLEAWRNFWLHTGDIGYLDDEGYLFFTGRQAHWLRVKGENVSAHEVESIVSEYPGVEEAIVVGVPGELGENDVKVFLRLASRDGFEPAALVEWCRDKMAKFKVPRYVEIVDEFPRSATKREVERHKLIALNSDTAWDAQAATSSN</sequence>
<organism evidence="5 6">
    <name type="scientific">Alloalcanivorax xenomutans</name>
    <dbReference type="NCBI Taxonomy" id="1094342"/>
    <lineage>
        <taxon>Bacteria</taxon>
        <taxon>Pseudomonadati</taxon>
        <taxon>Pseudomonadota</taxon>
        <taxon>Gammaproteobacteria</taxon>
        <taxon>Oceanospirillales</taxon>
        <taxon>Alcanivoracaceae</taxon>
        <taxon>Alloalcanivorax</taxon>
    </lineage>
</organism>
<dbReference type="Pfam" id="PF13193">
    <property type="entry name" value="AMP-binding_C"/>
    <property type="match status" value="1"/>
</dbReference>
<dbReference type="GO" id="GO:0006631">
    <property type="term" value="P:fatty acid metabolic process"/>
    <property type="evidence" value="ECO:0007669"/>
    <property type="project" value="TreeGrafter"/>
</dbReference>
<dbReference type="InterPro" id="IPR025110">
    <property type="entry name" value="AMP-bd_C"/>
</dbReference>
<dbReference type="EMBL" id="JAJVKT010000030">
    <property type="protein sequence ID" value="MCE7510812.1"/>
    <property type="molecule type" value="Genomic_DNA"/>
</dbReference>
<dbReference type="KEGG" id="axe:P40_18630"/>
<dbReference type="InterPro" id="IPR000873">
    <property type="entry name" value="AMP-dep_synth/lig_dom"/>
</dbReference>
<evidence type="ECO:0000256" key="2">
    <source>
        <dbReference type="ARBA" id="ARBA00022598"/>
    </source>
</evidence>
<feature type="domain" description="AMP-dependent synthetase/ligase" evidence="3">
    <location>
        <begin position="21"/>
        <end position="369"/>
    </location>
</feature>
<keyword evidence="2" id="KW-0436">Ligase</keyword>
<proteinExistence type="inferred from homology"/>
<dbReference type="InterPro" id="IPR045851">
    <property type="entry name" value="AMP-bd_C_sf"/>
</dbReference>
<dbReference type="Pfam" id="PF00501">
    <property type="entry name" value="AMP-binding"/>
    <property type="match status" value="1"/>
</dbReference>
<dbReference type="GO" id="GO:0031956">
    <property type="term" value="F:medium-chain fatty acid-CoA ligase activity"/>
    <property type="evidence" value="ECO:0007669"/>
    <property type="project" value="TreeGrafter"/>
</dbReference>
<evidence type="ECO:0000313" key="6">
    <source>
        <dbReference type="Proteomes" id="UP001107961"/>
    </source>
</evidence>
<reference evidence="5" key="1">
    <citation type="submission" date="2022-01" db="EMBL/GenBank/DDBJ databases">
        <authorList>
            <person name="Karlyshev A.V."/>
            <person name="Jaspars M."/>
        </authorList>
    </citation>
    <scope>NUCLEOTIDE SEQUENCE</scope>
    <source>
        <strain evidence="5">AGSA3-2</strain>
    </source>
</reference>
<dbReference type="PANTHER" id="PTHR43201:SF5">
    <property type="entry name" value="MEDIUM-CHAIN ACYL-COA LIGASE ACSF2, MITOCHONDRIAL"/>
    <property type="match status" value="1"/>
</dbReference>
<dbReference type="AlphaFoldDB" id="A0A9Q3ZIA2"/>
<dbReference type="InterPro" id="IPR042099">
    <property type="entry name" value="ANL_N_sf"/>
</dbReference>
<accession>A0A9Q3ZIA2</accession>
<evidence type="ECO:0000256" key="1">
    <source>
        <dbReference type="ARBA" id="ARBA00006432"/>
    </source>
</evidence>
<dbReference type="InterPro" id="IPR020845">
    <property type="entry name" value="AMP-binding_CS"/>
</dbReference>
<gene>
    <name evidence="5" type="ORF">LZG35_19410</name>
</gene>
<dbReference type="Gene3D" id="3.30.300.30">
    <property type="match status" value="1"/>
</dbReference>
<dbReference type="PANTHER" id="PTHR43201">
    <property type="entry name" value="ACYL-COA SYNTHETASE"/>
    <property type="match status" value="1"/>
</dbReference>
<dbReference type="PROSITE" id="PS00455">
    <property type="entry name" value="AMP_BINDING"/>
    <property type="match status" value="1"/>
</dbReference>
<name>A0A9Q3ZIA2_9GAMM</name>
<evidence type="ECO:0000313" key="5">
    <source>
        <dbReference type="EMBL" id="MCE7510812.1"/>
    </source>
</evidence>
<comment type="similarity">
    <text evidence="1">Belongs to the ATP-dependent AMP-binding enzyme family.</text>
</comment>
<dbReference type="Gene3D" id="3.40.50.12780">
    <property type="entry name" value="N-terminal domain of ligase-like"/>
    <property type="match status" value="1"/>
</dbReference>
<evidence type="ECO:0000259" key="4">
    <source>
        <dbReference type="Pfam" id="PF13193"/>
    </source>
</evidence>
<dbReference type="Proteomes" id="UP001107961">
    <property type="component" value="Unassembled WGS sequence"/>
</dbReference>